<dbReference type="GO" id="GO:0016740">
    <property type="term" value="F:transferase activity"/>
    <property type="evidence" value="ECO:0007669"/>
    <property type="project" value="UniProtKB-KW"/>
</dbReference>
<dbReference type="GO" id="GO:0006633">
    <property type="term" value="P:fatty acid biosynthetic process"/>
    <property type="evidence" value="ECO:0007669"/>
    <property type="project" value="TreeGrafter"/>
</dbReference>
<protein>
    <submittedName>
        <fullName evidence="1">Phosphate acetyltransferase</fullName>
    </submittedName>
</protein>
<dbReference type="AlphaFoldDB" id="A0A255Z212"/>
<comment type="caution">
    <text evidence="1">The sequence shown here is derived from an EMBL/GenBank/DDBJ whole genome shotgun (WGS) entry which is preliminary data.</text>
</comment>
<dbReference type="Proteomes" id="UP000216998">
    <property type="component" value="Unassembled WGS sequence"/>
</dbReference>
<dbReference type="InterPro" id="IPR029069">
    <property type="entry name" value="HotDog_dom_sf"/>
</dbReference>
<name>A0A255Z212_9PROT</name>
<keyword evidence="1" id="KW-0808">Transferase</keyword>
<dbReference type="Gene3D" id="3.10.129.10">
    <property type="entry name" value="Hotdog Thioesterase"/>
    <property type="match status" value="1"/>
</dbReference>
<reference evidence="1 2" key="1">
    <citation type="submission" date="2017-07" db="EMBL/GenBank/DDBJ databases">
        <title>Niveispirillum cyanobacteriorum sp. nov., isolated from cyanobacterial aggregates in a eutrophic lake.</title>
        <authorList>
            <person name="Cai H."/>
        </authorList>
    </citation>
    <scope>NUCLEOTIDE SEQUENCE [LARGE SCALE GENOMIC DNA]</scope>
    <source>
        <strain evidence="2">TH1-14</strain>
    </source>
</reference>
<dbReference type="SUPFAM" id="SSF54637">
    <property type="entry name" value="Thioesterase/thiol ester dehydrase-isomerase"/>
    <property type="match status" value="1"/>
</dbReference>
<accession>A0A255Z212</accession>
<dbReference type="PANTHER" id="PTHR43437">
    <property type="entry name" value="HYDROXYACYL-THIOESTER DEHYDRATASE TYPE 2, MITOCHONDRIAL-RELATED"/>
    <property type="match status" value="1"/>
</dbReference>
<gene>
    <name evidence="1" type="ORF">CHU95_07245</name>
</gene>
<sequence>MIRLGDEAIVKRAFTAQDVADYQTLGGAAMPNGAVPEPLVGALFSYLLGVKVPGPGTNYLKQQTRFLKPVPLGGELTARVAVTRIRADKHLVDLETTCHGPDGVLLAEGRALVYVEDVADKGW</sequence>
<organism evidence="1 2">
    <name type="scientific">Niveispirillum lacus</name>
    <dbReference type="NCBI Taxonomy" id="1981099"/>
    <lineage>
        <taxon>Bacteria</taxon>
        <taxon>Pseudomonadati</taxon>
        <taxon>Pseudomonadota</taxon>
        <taxon>Alphaproteobacteria</taxon>
        <taxon>Rhodospirillales</taxon>
        <taxon>Azospirillaceae</taxon>
        <taxon>Niveispirillum</taxon>
    </lineage>
</organism>
<keyword evidence="2" id="KW-1185">Reference proteome</keyword>
<dbReference type="GO" id="GO:0019171">
    <property type="term" value="F:(3R)-hydroxyacyl-[acyl-carrier-protein] dehydratase activity"/>
    <property type="evidence" value="ECO:0007669"/>
    <property type="project" value="TreeGrafter"/>
</dbReference>
<evidence type="ECO:0000313" key="1">
    <source>
        <dbReference type="EMBL" id="OYQ35518.1"/>
    </source>
</evidence>
<dbReference type="RefSeq" id="WP_094455221.1">
    <property type="nucleotide sequence ID" value="NZ_NOXU01000025.1"/>
</dbReference>
<evidence type="ECO:0000313" key="2">
    <source>
        <dbReference type="Proteomes" id="UP000216998"/>
    </source>
</evidence>
<proteinExistence type="predicted"/>
<dbReference type="InterPro" id="IPR050965">
    <property type="entry name" value="UPF0336/Enoyl-CoA_hydratase"/>
</dbReference>
<dbReference type="OrthoDB" id="9800237at2"/>
<dbReference type="EMBL" id="NOXU01000025">
    <property type="protein sequence ID" value="OYQ35518.1"/>
    <property type="molecule type" value="Genomic_DNA"/>
</dbReference>
<dbReference type="PANTHER" id="PTHR43437:SF3">
    <property type="entry name" value="HYDROXYACYL-THIOESTER DEHYDRATASE TYPE 2, MITOCHONDRIAL"/>
    <property type="match status" value="1"/>
</dbReference>